<comment type="similarity">
    <text evidence="2">Belongs to the CSC1 (TC 1.A.17) family.</text>
</comment>
<feature type="transmembrane region" description="Helical" evidence="8">
    <location>
        <begin position="686"/>
        <end position="708"/>
    </location>
</feature>
<dbReference type="Pfam" id="PF13967">
    <property type="entry name" value="RSN1_TM"/>
    <property type="match status" value="1"/>
</dbReference>
<feature type="transmembrane region" description="Helical" evidence="8">
    <location>
        <begin position="148"/>
        <end position="167"/>
    </location>
</feature>
<comment type="caution">
    <text evidence="13">The sequence shown here is derived from an EMBL/GenBank/DDBJ whole genome shotgun (WGS) entry which is preliminary data.</text>
</comment>
<feature type="transmembrane region" description="Helical" evidence="8">
    <location>
        <begin position="195"/>
        <end position="214"/>
    </location>
</feature>
<feature type="region of interest" description="Disordered" evidence="7">
    <location>
        <begin position="760"/>
        <end position="801"/>
    </location>
</feature>
<dbReference type="Pfam" id="PF12621">
    <property type="entry name" value="PHM7_ext"/>
    <property type="match status" value="1"/>
</dbReference>
<dbReference type="InterPro" id="IPR027815">
    <property type="entry name" value="CSC1/OSCA1-like_cyt"/>
</dbReference>
<dbReference type="Proteomes" id="UP001168146">
    <property type="component" value="Unassembled WGS sequence"/>
</dbReference>
<dbReference type="InterPro" id="IPR032880">
    <property type="entry name" value="CSC1/OSCA1-like_N"/>
</dbReference>
<evidence type="ECO:0000313" key="14">
    <source>
        <dbReference type="Proteomes" id="UP001168146"/>
    </source>
</evidence>
<organism evidence="13 14">
    <name type="scientific">Friedmanniomyces endolithicus</name>
    <dbReference type="NCBI Taxonomy" id="329885"/>
    <lineage>
        <taxon>Eukaryota</taxon>
        <taxon>Fungi</taxon>
        <taxon>Dikarya</taxon>
        <taxon>Ascomycota</taxon>
        <taxon>Pezizomycotina</taxon>
        <taxon>Dothideomycetes</taxon>
        <taxon>Dothideomycetidae</taxon>
        <taxon>Mycosphaerellales</taxon>
        <taxon>Teratosphaeriaceae</taxon>
        <taxon>Friedmanniomyces</taxon>
    </lineage>
</organism>
<dbReference type="PANTHER" id="PTHR13018">
    <property type="entry name" value="PROBABLE MEMBRANE PROTEIN DUF221-RELATED"/>
    <property type="match status" value="1"/>
</dbReference>
<feature type="transmembrane region" description="Helical" evidence="8">
    <location>
        <begin position="527"/>
        <end position="555"/>
    </location>
</feature>
<feature type="domain" description="CSC1/OSCA1-like 7TM region" evidence="9">
    <location>
        <begin position="437"/>
        <end position="706"/>
    </location>
</feature>
<evidence type="ECO:0000256" key="6">
    <source>
        <dbReference type="ARBA" id="ARBA00023136"/>
    </source>
</evidence>
<accession>A0AAN6FGT9</accession>
<feature type="transmembrane region" description="Helical" evidence="8">
    <location>
        <begin position="637"/>
        <end position="665"/>
    </location>
</feature>
<feature type="transmembrane region" description="Helical" evidence="8">
    <location>
        <begin position="615"/>
        <end position="631"/>
    </location>
</feature>
<evidence type="ECO:0000256" key="5">
    <source>
        <dbReference type="ARBA" id="ARBA00022989"/>
    </source>
</evidence>
<feature type="domain" description="10TM putative phosphate transporter extracellular tail" evidence="10">
    <location>
        <begin position="812"/>
        <end position="906"/>
    </location>
</feature>
<name>A0AAN6FGT9_9PEZI</name>
<dbReference type="InterPro" id="IPR045122">
    <property type="entry name" value="Csc1-like"/>
</dbReference>
<evidence type="ECO:0000259" key="12">
    <source>
        <dbReference type="Pfam" id="PF14703"/>
    </source>
</evidence>
<evidence type="ECO:0000259" key="11">
    <source>
        <dbReference type="Pfam" id="PF13967"/>
    </source>
</evidence>
<dbReference type="AlphaFoldDB" id="A0AAN6FGT9"/>
<dbReference type="Pfam" id="PF14703">
    <property type="entry name" value="PHM7_cyt"/>
    <property type="match status" value="1"/>
</dbReference>
<feature type="transmembrane region" description="Helical" evidence="8">
    <location>
        <begin position="480"/>
        <end position="506"/>
    </location>
</feature>
<protein>
    <submittedName>
        <fullName evidence="13">Phosphate metabolism protein 7</fullName>
    </submittedName>
</protein>
<gene>
    <name evidence="13" type="primary">PHM7_3</name>
    <name evidence="13" type="ORF">LTR82_011867</name>
</gene>
<keyword evidence="6 8" id="KW-0472">Membrane</keyword>
<feature type="transmembrane region" description="Helical" evidence="8">
    <location>
        <begin position="436"/>
        <end position="460"/>
    </location>
</feature>
<keyword evidence="5 8" id="KW-1133">Transmembrane helix</keyword>
<dbReference type="PANTHER" id="PTHR13018:SF26">
    <property type="entry name" value="DOMAIN PROTEIN, PUTATIVE (AFU_ORTHOLOGUE AFUA_5G10920)-RELATED"/>
    <property type="match status" value="1"/>
</dbReference>
<keyword evidence="4 8" id="KW-0812">Transmembrane</keyword>
<dbReference type="InterPro" id="IPR003864">
    <property type="entry name" value="CSC1/OSCA1-like_7TM"/>
</dbReference>
<dbReference type="GO" id="GO:0005227">
    <property type="term" value="F:calcium-activated cation channel activity"/>
    <property type="evidence" value="ECO:0007669"/>
    <property type="project" value="InterPro"/>
</dbReference>
<feature type="transmembrane region" description="Helical" evidence="8">
    <location>
        <begin position="714"/>
        <end position="733"/>
    </location>
</feature>
<dbReference type="GO" id="GO:0005886">
    <property type="term" value="C:plasma membrane"/>
    <property type="evidence" value="ECO:0007669"/>
    <property type="project" value="TreeGrafter"/>
</dbReference>
<comment type="subcellular location">
    <subcellularLocation>
        <location evidence="1">Membrane</location>
        <topology evidence="1">Multi-pass membrane protein</topology>
    </subcellularLocation>
</comment>
<proteinExistence type="inferred from homology"/>
<evidence type="ECO:0000256" key="8">
    <source>
        <dbReference type="SAM" id="Phobius"/>
    </source>
</evidence>
<dbReference type="Pfam" id="PF02714">
    <property type="entry name" value="RSN1_7TM"/>
    <property type="match status" value="1"/>
</dbReference>
<feature type="domain" description="CSC1/OSCA1-like N-terminal transmembrane" evidence="11">
    <location>
        <begin position="67"/>
        <end position="216"/>
    </location>
</feature>
<keyword evidence="3" id="KW-0813">Transport</keyword>
<reference evidence="13" key="1">
    <citation type="submission" date="2021-12" db="EMBL/GenBank/DDBJ databases">
        <title>Black yeast isolated from Biological Soil Crust.</title>
        <authorList>
            <person name="Kurbessoian T."/>
        </authorList>
    </citation>
    <scope>NUCLEOTIDE SEQUENCE</scope>
    <source>
        <strain evidence="13">CCFEE 5208</strain>
    </source>
</reference>
<feature type="transmembrane region" description="Helical" evidence="8">
    <location>
        <begin position="67"/>
        <end position="89"/>
    </location>
</feature>
<evidence type="ECO:0000259" key="9">
    <source>
        <dbReference type="Pfam" id="PF02714"/>
    </source>
</evidence>
<evidence type="ECO:0000256" key="3">
    <source>
        <dbReference type="ARBA" id="ARBA00022448"/>
    </source>
</evidence>
<dbReference type="InterPro" id="IPR022257">
    <property type="entry name" value="PHM7_ext"/>
</dbReference>
<sequence length="920" mass="102984">MTVQLFIINTEQYTVSHDSQWRAQHRLPFMSPGWVMETFNPSDTHQLLPRASQTGSHRQSGGSSLSALLSTLVPVIIVASIAFLIFLVFQKRFDRVYGPRTYLSVLDDDERSPKQSAGFLGWMKEYTQIADEYVLAHSSLDNYLFLRLFKILMIVCFVGCVITWPVLFPVNATGGGGQSGLDILSFSNVQNPVRYFAHALIAWVFLGFVMFVITRESLYFAYLRQAYFLSPYVTSQISAKTVLFVDVPEDYRTEEHLRRSFRDVHYVWLVSDPGDLEDLIKKRDQAADKLEGAEIQMITQYVKTRNKKGNKGAPEENRRQNGNAGGIYVDPKDRPTHRTKPLIGKKVDTIEWSREELQRLIPEVAQKQSELQRNKGKITSAAFIEFTSVRAAQAAFQQVAHQTPFHLTPTEIGMKPDMVIWKNLGKSWWMVKAMSALCTAFVTFLCVFWTVPVAFIGVLTNVNYLTNQLPFLSFINNIPSVILGVVTGLLPSLLLSVLMTLVPIICAMLAKLFEPTQGAVQLKTQSWYFAFEVIQVFLITTFSSGAASVATQVLSNPTSAPTLLAKNLPKASNFYISYFVLFGLMTAAMQLLNIVPFLMTLVLGRILDKTPRKMYNRYVSLTGIGWGSYYPKYTNLGVIALAYSCISPLVLGFATVGFALLYLAFRYNVLFTLGTQIDTKGRAYARALQQLTVGIYLAEFCLIGLFAIGSSSSAVGAGPLVLMIIFAVGTVIWHMQLRAAMSRHLTSLPSDLLAEEHCDNNDEEKSYPAGQNRRTDARKVDSGTSSGDEYQVPAAADPPAPPTGFMGKLKEFLLPNRHASAAVISKYILSPHLANPVRPYTQQELEAAYLHPALSAETQIIWLARDEYGLSQQEVQDCRRAVGEGLEVSDKDAWVDEKGNVNWNERELRKAPIFEEDVRY</sequence>
<evidence type="ECO:0000256" key="1">
    <source>
        <dbReference type="ARBA" id="ARBA00004141"/>
    </source>
</evidence>
<evidence type="ECO:0000313" key="13">
    <source>
        <dbReference type="EMBL" id="KAK0317266.1"/>
    </source>
</evidence>
<feature type="domain" description="CSC1/OSCA1-like cytosolic" evidence="12">
    <location>
        <begin position="240"/>
        <end position="423"/>
    </location>
</feature>
<dbReference type="EMBL" id="JASUXU010000045">
    <property type="protein sequence ID" value="KAK0317266.1"/>
    <property type="molecule type" value="Genomic_DNA"/>
</dbReference>
<evidence type="ECO:0000256" key="7">
    <source>
        <dbReference type="SAM" id="MobiDB-lite"/>
    </source>
</evidence>
<evidence type="ECO:0000256" key="4">
    <source>
        <dbReference type="ARBA" id="ARBA00022692"/>
    </source>
</evidence>
<feature type="transmembrane region" description="Helical" evidence="8">
    <location>
        <begin position="575"/>
        <end position="603"/>
    </location>
</feature>
<evidence type="ECO:0000256" key="2">
    <source>
        <dbReference type="ARBA" id="ARBA00007779"/>
    </source>
</evidence>
<evidence type="ECO:0000259" key="10">
    <source>
        <dbReference type="Pfam" id="PF12621"/>
    </source>
</evidence>
<feature type="region of interest" description="Disordered" evidence="7">
    <location>
        <begin position="306"/>
        <end position="340"/>
    </location>
</feature>